<keyword evidence="3 5" id="KW-1133">Transmembrane helix</keyword>
<evidence type="ECO:0000256" key="2">
    <source>
        <dbReference type="ARBA" id="ARBA00022692"/>
    </source>
</evidence>
<evidence type="ECO:0008006" key="8">
    <source>
        <dbReference type="Google" id="ProtNLM"/>
    </source>
</evidence>
<dbReference type="KEGG" id="eru:Erum2210"/>
<dbReference type="KEGG" id="erw:ERWE_CDS_02230"/>
<proteinExistence type="predicted"/>
<feature type="transmembrane region" description="Helical" evidence="5">
    <location>
        <begin position="63"/>
        <end position="84"/>
    </location>
</feature>
<evidence type="ECO:0000256" key="4">
    <source>
        <dbReference type="ARBA" id="ARBA00023136"/>
    </source>
</evidence>
<evidence type="ECO:0000256" key="5">
    <source>
        <dbReference type="SAM" id="Phobius"/>
    </source>
</evidence>
<dbReference type="Pfam" id="PF02600">
    <property type="entry name" value="DsbB"/>
    <property type="match status" value="1"/>
</dbReference>
<dbReference type="InterPro" id="IPR023380">
    <property type="entry name" value="DsbB-like_sf"/>
</dbReference>
<evidence type="ECO:0000256" key="1">
    <source>
        <dbReference type="ARBA" id="ARBA00004141"/>
    </source>
</evidence>
<keyword evidence="7" id="KW-1185">Reference proteome</keyword>
<dbReference type="GO" id="GO:0015035">
    <property type="term" value="F:protein-disulfide reductase activity"/>
    <property type="evidence" value="ECO:0007669"/>
    <property type="project" value="InterPro"/>
</dbReference>
<feature type="transmembrane region" description="Helical" evidence="5">
    <location>
        <begin position="12"/>
        <end position="34"/>
    </location>
</feature>
<dbReference type="Gene3D" id="1.20.1550.10">
    <property type="entry name" value="DsbB-like"/>
    <property type="match status" value="1"/>
</dbReference>
<feature type="transmembrane region" description="Helical" evidence="5">
    <location>
        <begin position="40"/>
        <end position="58"/>
    </location>
</feature>
<dbReference type="HOGENOM" id="CLU_098660_0_1_5"/>
<accession>A0A0H3LYU1</accession>
<comment type="subcellular location">
    <subcellularLocation>
        <location evidence="1">Membrane</location>
        <topology evidence="1">Multi-pass membrane protein</topology>
    </subcellularLocation>
</comment>
<dbReference type="InterPro" id="IPR003752">
    <property type="entry name" value="DiS_bond_form_DsbB/BdbC"/>
</dbReference>
<gene>
    <name evidence="6" type="ordered locus">ERWE_CDS_02230</name>
</gene>
<evidence type="ECO:0000256" key="3">
    <source>
        <dbReference type="ARBA" id="ARBA00022989"/>
    </source>
</evidence>
<dbReference type="eggNOG" id="COG1495">
    <property type="taxonomic scope" value="Bacteria"/>
</dbReference>
<evidence type="ECO:0000313" key="7">
    <source>
        <dbReference type="Proteomes" id="UP000001021"/>
    </source>
</evidence>
<dbReference type="SUPFAM" id="SSF158442">
    <property type="entry name" value="DsbB-like"/>
    <property type="match status" value="1"/>
</dbReference>
<dbReference type="EMBL" id="CR925678">
    <property type="protein sequence ID" value="CAI26717.1"/>
    <property type="molecule type" value="Genomic_DNA"/>
</dbReference>
<evidence type="ECO:0000313" key="6">
    <source>
        <dbReference type="EMBL" id="CAI26717.1"/>
    </source>
</evidence>
<keyword evidence="2 5" id="KW-0812">Transmembrane</keyword>
<dbReference type="Proteomes" id="UP000001021">
    <property type="component" value="Chromosome"/>
</dbReference>
<reference evidence="6 7" key="1">
    <citation type="journal article" date="2006" name="J. Bacteriol.">
        <title>Comparative genomic analysis of three strains of Ehrlichia ruminantium reveals an active process of genome size plasticity.</title>
        <authorList>
            <person name="Frutos R."/>
            <person name="Viari A."/>
            <person name="Ferraz C."/>
            <person name="Morgat A."/>
            <person name="Eychenie S."/>
            <person name="Kandassami Y."/>
            <person name="Chantal I."/>
            <person name="Bensaid A."/>
            <person name="Coissac E."/>
            <person name="Vachiery N."/>
            <person name="Demaille J."/>
            <person name="Martinez D."/>
        </authorList>
    </citation>
    <scope>NUCLEOTIDE SEQUENCE [LARGE SCALE GENOMIC DNA]</scope>
    <source>
        <strain evidence="6 7">Welgevonden</strain>
    </source>
</reference>
<name>A0A0H3LYU1_EHRRW</name>
<dbReference type="GO" id="GO:0006457">
    <property type="term" value="P:protein folding"/>
    <property type="evidence" value="ECO:0007669"/>
    <property type="project" value="InterPro"/>
</dbReference>
<sequence length="160" mass="18445">MMRVLSNYSVTFLFIASIIALAVAYISQYLFLMLPCKLCMYERVPYFITIGLFFVYLLKPSKVIFFCMSLCYICNIFISGYHVALEHSWVADIFGCADTLQSVTFDDIKNALLDKNIVVSCNRPTFLFMGLSMATCNLIYCLLCLIFSIHLFFKQYVARK</sequence>
<keyword evidence="4 5" id="KW-0472">Membrane</keyword>
<feature type="transmembrane region" description="Helical" evidence="5">
    <location>
        <begin position="126"/>
        <end position="153"/>
    </location>
</feature>
<organism evidence="6 7">
    <name type="scientific">Ehrlichia ruminantium (strain Welgevonden)</name>
    <dbReference type="NCBI Taxonomy" id="254945"/>
    <lineage>
        <taxon>Bacteria</taxon>
        <taxon>Pseudomonadati</taxon>
        <taxon>Pseudomonadota</taxon>
        <taxon>Alphaproteobacteria</taxon>
        <taxon>Rickettsiales</taxon>
        <taxon>Anaplasmataceae</taxon>
        <taxon>Ehrlichia</taxon>
    </lineage>
</organism>
<dbReference type="GO" id="GO:0016020">
    <property type="term" value="C:membrane"/>
    <property type="evidence" value="ECO:0007669"/>
    <property type="project" value="UniProtKB-SubCell"/>
</dbReference>
<protein>
    <recommendedName>
        <fullName evidence="8">Disulfide bond formation protein B</fullName>
    </recommendedName>
</protein>
<dbReference type="AlphaFoldDB" id="A0A0H3LYU1"/>